<dbReference type="Proteomes" id="UP000237105">
    <property type="component" value="Unassembled WGS sequence"/>
</dbReference>
<sequence length="92" mass="10907">MKKDDDLSIHVTFDNEICGIPRQFSYLVKKDIWHETNFVEIGSPRIIFYIKILYDKLLEYEHMHIITFIVPSLISTVRDGNEENHARAITNR</sequence>
<organism evidence="1 2">
    <name type="scientific">Parasponia andersonii</name>
    <name type="common">Sponia andersonii</name>
    <dbReference type="NCBI Taxonomy" id="3476"/>
    <lineage>
        <taxon>Eukaryota</taxon>
        <taxon>Viridiplantae</taxon>
        <taxon>Streptophyta</taxon>
        <taxon>Embryophyta</taxon>
        <taxon>Tracheophyta</taxon>
        <taxon>Spermatophyta</taxon>
        <taxon>Magnoliopsida</taxon>
        <taxon>eudicotyledons</taxon>
        <taxon>Gunneridae</taxon>
        <taxon>Pentapetalae</taxon>
        <taxon>rosids</taxon>
        <taxon>fabids</taxon>
        <taxon>Rosales</taxon>
        <taxon>Cannabaceae</taxon>
        <taxon>Parasponia</taxon>
    </lineage>
</organism>
<dbReference type="EMBL" id="JXTB01000100">
    <property type="protein sequence ID" value="PON63895.1"/>
    <property type="molecule type" value="Genomic_DNA"/>
</dbReference>
<evidence type="ECO:0000313" key="2">
    <source>
        <dbReference type="Proteomes" id="UP000237105"/>
    </source>
</evidence>
<accession>A0A2P5CS65</accession>
<gene>
    <name evidence="1" type="ORF">PanWU01x14_128720</name>
</gene>
<name>A0A2P5CS65_PARAD</name>
<reference evidence="2" key="1">
    <citation type="submission" date="2016-06" db="EMBL/GenBank/DDBJ databases">
        <title>Parallel loss of symbiosis genes in relatives of nitrogen-fixing non-legume Parasponia.</title>
        <authorList>
            <person name="Van Velzen R."/>
            <person name="Holmer R."/>
            <person name="Bu F."/>
            <person name="Rutten L."/>
            <person name="Van Zeijl A."/>
            <person name="Liu W."/>
            <person name="Santuari L."/>
            <person name="Cao Q."/>
            <person name="Sharma T."/>
            <person name="Shen D."/>
            <person name="Roswanjaya Y."/>
            <person name="Wardhani T."/>
            <person name="Kalhor M.S."/>
            <person name="Jansen J."/>
            <person name="Van den Hoogen J."/>
            <person name="Gungor B."/>
            <person name="Hartog M."/>
            <person name="Hontelez J."/>
            <person name="Verver J."/>
            <person name="Yang W.-C."/>
            <person name="Schijlen E."/>
            <person name="Repin R."/>
            <person name="Schilthuizen M."/>
            <person name="Schranz E."/>
            <person name="Heidstra R."/>
            <person name="Miyata K."/>
            <person name="Fedorova E."/>
            <person name="Kohlen W."/>
            <person name="Bisseling T."/>
            <person name="Smit S."/>
            <person name="Geurts R."/>
        </authorList>
    </citation>
    <scope>NUCLEOTIDE SEQUENCE [LARGE SCALE GENOMIC DNA]</scope>
    <source>
        <strain evidence="2">cv. WU1-14</strain>
    </source>
</reference>
<evidence type="ECO:0000313" key="1">
    <source>
        <dbReference type="EMBL" id="PON63895.1"/>
    </source>
</evidence>
<protein>
    <submittedName>
        <fullName evidence="1">Uncharacterized protein</fullName>
    </submittedName>
</protein>
<comment type="caution">
    <text evidence="1">The sequence shown here is derived from an EMBL/GenBank/DDBJ whole genome shotgun (WGS) entry which is preliminary data.</text>
</comment>
<dbReference type="AlphaFoldDB" id="A0A2P5CS65"/>
<keyword evidence="2" id="KW-1185">Reference proteome</keyword>
<proteinExistence type="predicted"/>